<reference evidence="4" key="1">
    <citation type="journal article" date="2017" name="Nat. Commun.">
        <title>The North American bullfrog draft genome provides insight into hormonal regulation of long noncoding RNA.</title>
        <authorList>
            <person name="Hammond S.A."/>
            <person name="Warren R.L."/>
            <person name="Vandervalk B.P."/>
            <person name="Kucuk E."/>
            <person name="Khan H."/>
            <person name="Gibb E.A."/>
            <person name="Pandoh P."/>
            <person name="Kirk H."/>
            <person name="Zhao Y."/>
            <person name="Jones M."/>
            <person name="Mungall A.J."/>
            <person name="Coope R."/>
            <person name="Pleasance S."/>
            <person name="Moore R.A."/>
            <person name="Holt R.A."/>
            <person name="Round J.M."/>
            <person name="Ohora S."/>
            <person name="Walle B.V."/>
            <person name="Veldhoen N."/>
            <person name="Helbing C.C."/>
            <person name="Birol I."/>
        </authorList>
    </citation>
    <scope>NUCLEOTIDE SEQUENCE [LARGE SCALE GENOMIC DNA]</scope>
</reference>
<feature type="signal peptide" evidence="2">
    <location>
        <begin position="1"/>
        <end position="24"/>
    </location>
</feature>
<dbReference type="OrthoDB" id="6373236at2759"/>
<evidence type="ECO:0000313" key="4">
    <source>
        <dbReference type="Proteomes" id="UP000228934"/>
    </source>
</evidence>
<evidence type="ECO:0000256" key="1">
    <source>
        <dbReference type="SAM" id="MobiDB-lite"/>
    </source>
</evidence>
<dbReference type="AlphaFoldDB" id="A0A2G9SNW3"/>
<feature type="chain" id="PRO_5013910089" evidence="2">
    <location>
        <begin position="25"/>
        <end position="110"/>
    </location>
</feature>
<proteinExistence type="predicted"/>
<dbReference type="Proteomes" id="UP000228934">
    <property type="component" value="Unassembled WGS sequence"/>
</dbReference>
<sequence length="110" mass="12282">MYEPSSSCVTSVFLLWTDISILLSQSPPPPAHRGHTEQTLERHQMEAPHRCLSRPPRRADPARKGFGIQPPPFPQCRLTPCPLSPRTLSLAEASCRALIQSNTTEDGHRM</sequence>
<organism evidence="3 4">
    <name type="scientific">Aquarana catesbeiana</name>
    <name type="common">American bullfrog</name>
    <name type="synonym">Rana catesbeiana</name>
    <dbReference type="NCBI Taxonomy" id="8400"/>
    <lineage>
        <taxon>Eukaryota</taxon>
        <taxon>Metazoa</taxon>
        <taxon>Chordata</taxon>
        <taxon>Craniata</taxon>
        <taxon>Vertebrata</taxon>
        <taxon>Euteleostomi</taxon>
        <taxon>Amphibia</taxon>
        <taxon>Batrachia</taxon>
        <taxon>Anura</taxon>
        <taxon>Neobatrachia</taxon>
        <taxon>Ranoidea</taxon>
        <taxon>Ranidae</taxon>
        <taxon>Aquarana</taxon>
    </lineage>
</organism>
<keyword evidence="4" id="KW-1185">Reference proteome</keyword>
<accession>A0A2G9SNW3</accession>
<evidence type="ECO:0000256" key="2">
    <source>
        <dbReference type="SAM" id="SignalP"/>
    </source>
</evidence>
<name>A0A2G9SNW3_AQUCT</name>
<keyword evidence="2" id="KW-0732">Signal</keyword>
<dbReference type="EMBL" id="KV923420">
    <property type="protein sequence ID" value="PIO41153.1"/>
    <property type="molecule type" value="Genomic_DNA"/>
</dbReference>
<protein>
    <submittedName>
        <fullName evidence="3">Uncharacterized protein</fullName>
    </submittedName>
</protein>
<feature type="compositionally biased region" description="Basic and acidic residues" evidence="1">
    <location>
        <begin position="34"/>
        <end position="49"/>
    </location>
</feature>
<evidence type="ECO:0000313" key="3">
    <source>
        <dbReference type="EMBL" id="PIO41153.1"/>
    </source>
</evidence>
<gene>
    <name evidence="3" type="ORF">AB205_0051780</name>
</gene>
<feature type="region of interest" description="Disordered" evidence="1">
    <location>
        <begin position="26"/>
        <end position="71"/>
    </location>
</feature>